<feature type="compositionally biased region" description="Basic and acidic residues" evidence="1">
    <location>
        <begin position="23"/>
        <end position="53"/>
    </location>
</feature>
<evidence type="ECO:0000313" key="3">
    <source>
        <dbReference type="WBParaSite" id="PSAMB.scaffold663size44258.g7918.t1"/>
    </source>
</evidence>
<dbReference type="Proteomes" id="UP000887566">
    <property type="component" value="Unplaced"/>
</dbReference>
<dbReference type="AlphaFoldDB" id="A0A914X704"/>
<feature type="compositionally biased region" description="Basic and acidic residues" evidence="1">
    <location>
        <begin position="358"/>
        <end position="373"/>
    </location>
</feature>
<feature type="compositionally biased region" description="Low complexity" evidence="1">
    <location>
        <begin position="221"/>
        <end position="232"/>
    </location>
</feature>
<feature type="region of interest" description="Disordered" evidence="1">
    <location>
        <begin position="221"/>
        <end position="274"/>
    </location>
</feature>
<feature type="region of interest" description="Disordered" evidence="1">
    <location>
        <begin position="1"/>
        <end position="81"/>
    </location>
</feature>
<keyword evidence="2" id="KW-1185">Reference proteome</keyword>
<organism evidence="2 3">
    <name type="scientific">Plectus sambesii</name>
    <dbReference type="NCBI Taxonomy" id="2011161"/>
    <lineage>
        <taxon>Eukaryota</taxon>
        <taxon>Metazoa</taxon>
        <taxon>Ecdysozoa</taxon>
        <taxon>Nematoda</taxon>
        <taxon>Chromadorea</taxon>
        <taxon>Plectida</taxon>
        <taxon>Plectina</taxon>
        <taxon>Plectoidea</taxon>
        <taxon>Plectidae</taxon>
        <taxon>Plectus</taxon>
    </lineage>
</organism>
<name>A0A914X704_9BILA</name>
<evidence type="ECO:0000256" key="1">
    <source>
        <dbReference type="SAM" id="MobiDB-lite"/>
    </source>
</evidence>
<proteinExistence type="predicted"/>
<reference evidence="3" key="1">
    <citation type="submission" date="2022-11" db="UniProtKB">
        <authorList>
            <consortium name="WormBaseParasite"/>
        </authorList>
    </citation>
    <scope>IDENTIFICATION</scope>
</reference>
<dbReference type="WBParaSite" id="PSAMB.scaffold663size44258.g7918.t1">
    <property type="protein sequence ID" value="PSAMB.scaffold663size44258.g7918.t1"/>
    <property type="gene ID" value="PSAMB.scaffold663size44258.g7918"/>
</dbReference>
<protein>
    <submittedName>
        <fullName evidence="3">Uncharacterized protein</fullName>
    </submittedName>
</protein>
<accession>A0A914X704</accession>
<sequence length="373" mass="41116">MYKRRSRQTAGRMNRVGPLVVGREQKRGETRSTEGKRTPDNGIHPTERNEKNNCSRRSASSTAEDQRGHTAAPTVRVRGSVERRSLRRRFLLPIEATALLPVGRVRIDRRSSAAHSPTPSRPSPLHVVVVARCRKNSFPPLREREFHQLATAIAPCKQPFRSTGRAAAPTITSSGASAAALSIARLDCDDDYWGKRVSSSEMPFGVGRALRKSVNSVAQSASRAAERNAAAQLPFPARPAEPGTDSRTAEQPGDRQTAPRRTPTGDESQPVGRTLYRGPQIFSVRAVYIPIFLTGASHRAPSVASCSHYRAARTTCHKRSLLISPLSLFLSHSLSFSFIVGRQRTTVRSPQSPIFERSTLDRQEEDRTKPTQS</sequence>
<feature type="region of interest" description="Disordered" evidence="1">
    <location>
        <begin position="347"/>
        <end position="373"/>
    </location>
</feature>
<evidence type="ECO:0000313" key="2">
    <source>
        <dbReference type="Proteomes" id="UP000887566"/>
    </source>
</evidence>